<dbReference type="AlphaFoldDB" id="A0A8J8SUF3"/>
<dbReference type="Proteomes" id="UP000785679">
    <property type="component" value="Unassembled WGS sequence"/>
</dbReference>
<protein>
    <submittedName>
        <fullName evidence="1">Uncharacterized protein</fullName>
    </submittedName>
</protein>
<reference evidence="1" key="1">
    <citation type="submission" date="2019-06" db="EMBL/GenBank/DDBJ databases">
        <authorList>
            <person name="Zheng W."/>
        </authorList>
    </citation>
    <scope>NUCLEOTIDE SEQUENCE</scope>
    <source>
        <strain evidence="1">QDHG01</strain>
    </source>
</reference>
<keyword evidence="2" id="KW-1185">Reference proteome</keyword>
<name>A0A8J8SUF3_HALGN</name>
<proteinExistence type="predicted"/>
<comment type="caution">
    <text evidence="1">The sequence shown here is derived from an EMBL/GenBank/DDBJ whole genome shotgun (WGS) entry which is preliminary data.</text>
</comment>
<sequence length="100" mass="11644">MNFRRHRLERVFADSSGASVIWQGYRGLRCYNRSFIEDSNDIIIQQFRNNSQNANSRRLLELSGLHRALQRCSRVLSLPYFTLRSMPKGAQESRLPQLSG</sequence>
<gene>
    <name evidence="1" type="ORF">FGO68_gene10277</name>
</gene>
<accession>A0A8J8SUF3</accession>
<dbReference type="EMBL" id="RRYP01030601">
    <property type="protein sequence ID" value="TNV71119.1"/>
    <property type="molecule type" value="Genomic_DNA"/>
</dbReference>
<organism evidence="1 2">
    <name type="scientific">Halteria grandinella</name>
    <dbReference type="NCBI Taxonomy" id="5974"/>
    <lineage>
        <taxon>Eukaryota</taxon>
        <taxon>Sar</taxon>
        <taxon>Alveolata</taxon>
        <taxon>Ciliophora</taxon>
        <taxon>Intramacronucleata</taxon>
        <taxon>Spirotrichea</taxon>
        <taxon>Stichotrichia</taxon>
        <taxon>Sporadotrichida</taxon>
        <taxon>Halteriidae</taxon>
        <taxon>Halteria</taxon>
    </lineage>
</organism>
<evidence type="ECO:0000313" key="1">
    <source>
        <dbReference type="EMBL" id="TNV71119.1"/>
    </source>
</evidence>
<evidence type="ECO:0000313" key="2">
    <source>
        <dbReference type="Proteomes" id="UP000785679"/>
    </source>
</evidence>